<sequence length="94" mass="10505">MSESTEPFEHWCEVCGKTEQLTSEEAFGKGWDFPPRMGQWGVISQRTCGTCPMTATVWWAVAMDGYDAKQLSPAQQEVAARIMTERPDGEGQTE</sequence>
<dbReference type="OrthoDB" id="2020977at2"/>
<gene>
    <name evidence="1" type="ORF">SAMN04489751_1114</name>
</gene>
<dbReference type="EMBL" id="LT629739">
    <property type="protein sequence ID" value="SDS05238.1"/>
    <property type="molecule type" value="Genomic_DNA"/>
</dbReference>
<keyword evidence="2" id="KW-1185">Reference proteome</keyword>
<organism evidence="1 2">
    <name type="scientific">Brevibacterium sandarakinum</name>
    <dbReference type="NCBI Taxonomy" id="629680"/>
    <lineage>
        <taxon>Bacteria</taxon>
        <taxon>Bacillati</taxon>
        <taxon>Actinomycetota</taxon>
        <taxon>Actinomycetes</taxon>
        <taxon>Micrococcales</taxon>
        <taxon>Brevibacteriaceae</taxon>
        <taxon>Brevibacterium</taxon>
    </lineage>
</organism>
<protein>
    <submittedName>
        <fullName evidence="1">Uncharacterized protein</fullName>
    </submittedName>
</protein>
<dbReference type="Proteomes" id="UP000199700">
    <property type="component" value="Chromosome"/>
</dbReference>
<evidence type="ECO:0000313" key="2">
    <source>
        <dbReference type="Proteomes" id="UP000199700"/>
    </source>
</evidence>
<proteinExistence type="predicted"/>
<dbReference type="STRING" id="629680.SAMN04489751_1114"/>
<dbReference type="RefSeq" id="WP_092103869.1">
    <property type="nucleotide sequence ID" value="NZ_LT629739.1"/>
</dbReference>
<reference evidence="1" key="1">
    <citation type="submission" date="2016-10" db="EMBL/GenBank/DDBJ databases">
        <authorList>
            <person name="Varghese N."/>
            <person name="Submissions S."/>
        </authorList>
    </citation>
    <scope>NUCLEOTIDE SEQUENCE [LARGE SCALE GENOMIC DNA]</scope>
    <source>
        <strain evidence="1">DSM 22082</strain>
    </source>
</reference>
<dbReference type="AlphaFoldDB" id="A0A1H1P1W2"/>
<evidence type="ECO:0000313" key="1">
    <source>
        <dbReference type="EMBL" id="SDS05238.1"/>
    </source>
</evidence>
<name>A0A1H1P1W2_BRESA</name>
<accession>A0A1H1P1W2</accession>